<sequence>MPNSHGIKRVQSLDVLRGIAIIGTLLSNIWVFTNDYDVGSSTGGISQLGKLGEVLQEYVPIVSTMLANGKFLGLLSILFGVGMAIQFESALRHGHRWPWRYEWRSLLLMADGFIHFALVVSIDILMGYALVAIIVAPLLRLRTKWLVMATALAGAMHLFMEFRRMTETPYAEEPLPDDYYRDDSAPTGEWSNVSAPTYFEEVVSRIDDFWVLRDEAFIVAPPLSAFLFLCGVLLWRAGLFKGDERARTLSRRLAIGGLGLGMPLAVWEFLPLPGADVASDFSRYTIAPIVAFGYLGLTLILLRRRGGSGFLARRFADVGRTALSCYMLQNVIALVIFSQWGHLGRLGSLGTFAAWAGISALLMLAAHLWLKRFRQGPFELVWKAAVDAPFRRADRTGERQRREKDTTASVP</sequence>
<feature type="transmembrane region" description="Helical" evidence="1">
    <location>
        <begin position="249"/>
        <end position="269"/>
    </location>
</feature>
<reference evidence="3 4" key="1">
    <citation type="submission" date="2020-10" db="EMBL/GenBank/DDBJ databases">
        <title>Streptomyces ferrugineus complate genome analysis.</title>
        <authorList>
            <person name="Anwar N."/>
        </authorList>
    </citation>
    <scope>NUCLEOTIDE SEQUENCE [LARGE SCALE GENOMIC DNA]</scope>
    <source>
        <strain evidence="3 4">CCTCC AA2014009</strain>
    </source>
</reference>
<feature type="domain" description="DUF418" evidence="2">
    <location>
        <begin position="234"/>
        <end position="386"/>
    </location>
</feature>
<feature type="transmembrane region" description="Helical" evidence="1">
    <location>
        <begin position="216"/>
        <end position="237"/>
    </location>
</feature>
<evidence type="ECO:0000313" key="4">
    <source>
        <dbReference type="Proteomes" id="UP000594205"/>
    </source>
</evidence>
<feature type="transmembrane region" description="Helical" evidence="1">
    <location>
        <begin position="352"/>
        <end position="370"/>
    </location>
</feature>
<dbReference type="PANTHER" id="PTHR30590">
    <property type="entry name" value="INNER MEMBRANE PROTEIN"/>
    <property type="match status" value="1"/>
</dbReference>
<feature type="transmembrane region" description="Helical" evidence="1">
    <location>
        <begin position="12"/>
        <end position="32"/>
    </location>
</feature>
<feature type="transmembrane region" description="Helical" evidence="1">
    <location>
        <begin position="112"/>
        <end position="139"/>
    </location>
</feature>
<feature type="transmembrane region" description="Helical" evidence="1">
    <location>
        <begin position="323"/>
        <end position="340"/>
    </location>
</feature>
<gene>
    <name evidence="3" type="ORF">IM697_23000</name>
</gene>
<dbReference type="EMBL" id="CP063373">
    <property type="protein sequence ID" value="QOV33134.1"/>
    <property type="molecule type" value="Genomic_DNA"/>
</dbReference>
<dbReference type="InterPro" id="IPR052529">
    <property type="entry name" value="Bact_Transport_Assoc"/>
</dbReference>
<keyword evidence="1" id="KW-0472">Membrane</keyword>
<feature type="transmembrane region" description="Helical" evidence="1">
    <location>
        <begin position="71"/>
        <end position="91"/>
    </location>
</feature>
<dbReference type="Proteomes" id="UP000594205">
    <property type="component" value="Chromosome"/>
</dbReference>
<dbReference type="Pfam" id="PF04235">
    <property type="entry name" value="DUF418"/>
    <property type="match status" value="1"/>
</dbReference>
<organism evidence="3 4">
    <name type="scientific">Streptomyces ferrugineus</name>
    <dbReference type="NCBI Taxonomy" id="1413221"/>
    <lineage>
        <taxon>Bacteria</taxon>
        <taxon>Bacillati</taxon>
        <taxon>Actinomycetota</taxon>
        <taxon>Actinomycetes</taxon>
        <taxon>Kitasatosporales</taxon>
        <taxon>Streptomycetaceae</taxon>
        <taxon>Streptomyces</taxon>
    </lineage>
</organism>
<dbReference type="InterPro" id="IPR007349">
    <property type="entry name" value="DUF418"/>
</dbReference>
<dbReference type="RefSeq" id="WP_194037801.1">
    <property type="nucleotide sequence ID" value="NZ_CP063373.1"/>
</dbReference>
<name>A0A7M2SA14_9ACTN</name>
<keyword evidence="4" id="KW-1185">Reference proteome</keyword>
<accession>A0A7M2SA14</accession>
<dbReference type="PANTHER" id="PTHR30590:SF2">
    <property type="entry name" value="INNER MEMBRANE PROTEIN"/>
    <property type="match status" value="1"/>
</dbReference>
<dbReference type="AlphaFoldDB" id="A0A7M2SA14"/>
<proteinExistence type="predicted"/>
<dbReference type="KEGG" id="sfeu:IM697_23000"/>
<evidence type="ECO:0000256" key="1">
    <source>
        <dbReference type="SAM" id="Phobius"/>
    </source>
</evidence>
<protein>
    <submittedName>
        <fullName evidence="3">DUF418 domain-containing protein</fullName>
    </submittedName>
</protein>
<feature type="transmembrane region" description="Helical" evidence="1">
    <location>
        <begin position="281"/>
        <end position="302"/>
    </location>
</feature>
<keyword evidence="1" id="KW-0812">Transmembrane</keyword>
<evidence type="ECO:0000313" key="3">
    <source>
        <dbReference type="EMBL" id="QOV33134.1"/>
    </source>
</evidence>
<evidence type="ECO:0000259" key="2">
    <source>
        <dbReference type="Pfam" id="PF04235"/>
    </source>
</evidence>
<keyword evidence="1" id="KW-1133">Transmembrane helix</keyword>